<evidence type="ECO:0000313" key="1">
    <source>
        <dbReference type="EMBL" id="SVA26067.1"/>
    </source>
</evidence>
<reference evidence="1" key="1">
    <citation type="submission" date="2018-05" db="EMBL/GenBank/DDBJ databases">
        <authorList>
            <person name="Lanie J.A."/>
            <person name="Ng W.-L."/>
            <person name="Kazmierczak K.M."/>
            <person name="Andrzejewski T.M."/>
            <person name="Davidsen T.M."/>
            <person name="Wayne K.J."/>
            <person name="Tettelin H."/>
            <person name="Glass J.I."/>
            <person name="Rusch D."/>
            <person name="Podicherti R."/>
            <person name="Tsui H.-C.T."/>
            <person name="Winkler M.E."/>
        </authorList>
    </citation>
    <scope>NUCLEOTIDE SEQUENCE</scope>
</reference>
<dbReference type="EMBL" id="UINC01006195">
    <property type="protein sequence ID" value="SVA26067.1"/>
    <property type="molecule type" value="Genomic_DNA"/>
</dbReference>
<sequence>MGFLTKLLLYLFISTTTLVFSYELVQYARDSMRISNMNTFYRVVLYYQSMENLTPASGKKHNPSKFLFEKGYLENEFRDPAFTSSTVIMDEYAFILIKFYEKVTKYVDPEAVSTITSKFSENFDSIFSGTEEDQNEQLERIRSIMNNNDLLRNRKNLKEVIDISDKDMTKFRKMMRDPDLKKNIAELKKQATQPIPPDCLIAYVADLSKKEFEISVKLESKFMQGKMRSDGGNDDERLEVGNNLQLNTEVEVYGNKARAKNSKVSIIR</sequence>
<proteinExistence type="predicted"/>
<accession>A0A381UFF2</accession>
<dbReference type="AlphaFoldDB" id="A0A381UFF2"/>
<name>A0A381UFF2_9ZZZZ</name>
<gene>
    <name evidence="1" type="ORF">METZ01_LOCUS78921</name>
</gene>
<organism evidence="1">
    <name type="scientific">marine metagenome</name>
    <dbReference type="NCBI Taxonomy" id="408172"/>
    <lineage>
        <taxon>unclassified sequences</taxon>
        <taxon>metagenomes</taxon>
        <taxon>ecological metagenomes</taxon>
    </lineage>
</organism>
<protein>
    <submittedName>
        <fullName evidence="1">Uncharacterized protein</fullName>
    </submittedName>
</protein>